<feature type="region of interest" description="Disordered" evidence="1">
    <location>
        <begin position="45"/>
        <end position="233"/>
    </location>
</feature>
<reference evidence="2 3" key="1">
    <citation type="submission" date="2024-08" db="EMBL/GenBank/DDBJ databases">
        <title>Insights into the chromosomal genome structure of Flemingia macrophylla.</title>
        <authorList>
            <person name="Ding Y."/>
            <person name="Zhao Y."/>
            <person name="Bi W."/>
            <person name="Wu M."/>
            <person name="Zhao G."/>
            <person name="Gong Y."/>
            <person name="Li W."/>
            <person name="Zhang P."/>
        </authorList>
    </citation>
    <scope>NUCLEOTIDE SEQUENCE [LARGE SCALE GENOMIC DNA]</scope>
    <source>
        <strain evidence="2">DYQJB</strain>
        <tissue evidence="2">Leaf</tissue>
    </source>
</reference>
<dbReference type="EMBL" id="JBGMDY010000010">
    <property type="protein sequence ID" value="KAL2321212.1"/>
    <property type="molecule type" value="Genomic_DNA"/>
</dbReference>
<gene>
    <name evidence="2" type="ORF">Fmac_030181</name>
</gene>
<feature type="compositionally biased region" description="Basic and acidic residues" evidence="1">
    <location>
        <begin position="64"/>
        <end position="82"/>
    </location>
</feature>
<proteinExistence type="predicted"/>
<keyword evidence="3" id="KW-1185">Reference proteome</keyword>
<dbReference type="PROSITE" id="PS00823">
    <property type="entry name" value="DEHYDRIN_2"/>
    <property type="match status" value="1"/>
</dbReference>
<dbReference type="Proteomes" id="UP001603857">
    <property type="component" value="Unassembled WGS sequence"/>
</dbReference>
<feature type="compositionally biased region" description="Basic and acidic residues" evidence="1">
    <location>
        <begin position="198"/>
        <end position="233"/>
    </location>
</feature>
<dbReference type="AlphaFoldDB" id="A0ABD1LCG3"/>
<accession>A0ABD1LCG3</accession>
<organism evidence="2 3">
    <name type="scientific">Flemingia macrophylla</name>
    <dbReference type="NCBI Taxonomy" id="520843"/>
    <lineage>
        <taxon>Eukaryota</taxon>
        <taxon>Viridiplantae</taxon>
        <taxon>Streptophyta</taxon>
        <taxon>Embryophyta</taxon>
        <taxon>Tracheophyta</taxon>
        <taxon>Spermatophyta</taxon>
        <taxon>Magnoliopsida</taxon>
        <taxon>eudicotyledons</taxon>
        <taxon>Gunneridae</taxon>
        <taxon>Pentapetalae</taxon>
        <taxon>rosids</taxon>
        <taxon>fabids</taxon>
        <taxon>Fabales</taxon>
        <taxon>Fabaceae</taxon>
        <taxon>Papilionoideae</taxon>
        <taxon>50 kb inversion clade</taxon>
        <taxon>NPAAA clade</taxon>
        <taxon>indigoferoid/millettioid clade</taxon>
        <taxon>Phaseoleae</taxon>
        <taxon>Flemingia</taxon>
    </lineage>
</organism>
<feature type="compositionally biased region" description="Polar residues" evidence="1">
    <location>
        <begin position="83"/>
        <end position="96"/>
    </location>
</feature>
<evidence type="ECO:0000313" key="2">
    <source>
        <dbReference type="EMBL" id="KAL2321212.1"/>
    </source>
</evidence>
<evidence type="ECO:0008006" key="4">
    <source>
        <dbReference type="Google" id="ProtNLM"/>
    </source>
</evidence>
<protein>
    <recommendedName>
        <fullName evidence="4">Dehydrin</fullName>
    </recommendedName>
</protein>
<dbReference type="InterPro" id="IPR030513">
    <property type="entry name" value="Dehydrin_CS"/>
</dbReference>
<feature type="compositionally biased region" description="Gly residues" evidence="1">
    <location>
        <begin position="132"/>
        <end position="153"/>
    </location>
</feature>
<feature type="compositionally biased region" description="Basic and acidic residues" evidence="1">
    <location>
        <begin position="97"/>
        <end position="112"/>
    </location>
</feature>
<comment type="caution">
    <text evidence="2">The sequence shown here is derived from an EMBL/GenBank/DDBJ whole genome shotgun (WGS) entry which is preliminary data.</text>
</comment>
<sequence length="233" mass="24356">MASYQSHYDDQGRRVDEYGNIVTETDQYGNPVHGTAATVTYVTSGATGETGKQHESTGIYSTTGRDHQSTGDRGIGTDRQKQNESGNIGRQYGTTDTRSDVYDISRQHDSTGRQHATGGYGGGDTGLQPATGGYGGGDTGWQHGTGGYGGGDTGRQYGTTAGGDPHYGVTTADTGTGPRSGTTGGACYGMNSGGARTDVGKEYRHHDESRGDHEKKGIMDKIKEKLPGGNSDK</sequence>
<evidence type="ECO:0000313" key="3">
    <source>
        <dbReference type="Proteomes" id="UP001603857"/>
    </source>
</evidence>
<name>A0ABD1LCG3_9FABA</name>
<evidence type="ECO:0000256" key="1">
    <source>
        <dbReference type="SAM" id="MobiDB-lite"/>
    </source>
</evidence>